<dbReference type="GO" id="GO:0050568">
    <property type="term" value="F:protein-glutamine glutaminase activity"/>
    <property type="evidence" value="ECO:0007669"/>
    <property type="project" value="UniProtKB-UniRule"/>
</dbReference>
<proteinExistence type="inferred from homology"/>
<dbReference type="CDD" id="cd16352">
    <property type="entry name" value="CheD"/>
    <property type="match status" value="1"/>
</dbReference>
<reference evidence="4 5" key="2">
    <citation type="journal article" date="2011" name="Stand. Genomic Sci.">
        <title>Complete genome sequence of Ferroglobus placidus AEDII12DO.</title>
        <authorList>
            <person name="Anderson I."/>
            <person name="Risso C."/>
            <person name="Holmes D."/>
            <person name="Lucas S."/>
            <person name="Copeland A."/>
            <person name="Lapidus A."/>
            <person name="Cheng J.F."/>
            <person name="Bruce D."/>
            <person name="Goodwin L."/>
            <person name="Pitluck S."/>
            <person name="Saunders E."/>
            <person name="Brettin T."/>
            <person name="Detter J.C."/>
            <person name="Han C."/>
            <person name="Tapia R."/>
            <person name="Larimer F."/>
            <person name="Land M."/>
            <person name="Hauser L."/>
            <person name="Woyke T."/>
            <person name="Lovley D."/>
            <person name="Kyrpides N."/>
            <person name="Ivanova N."/>
        </authorList>
    </citation>
    <scope>NUCLEOTIDE SEQUENCE [LARGE SCALE GENOMIC DNA]</scope>
    <source>
        <strain evidence="5">DSM 10642 / AEDII12DO</strain>
    </source>
</reference>
<dbReference type="GO" id="GO:0006935">
    <property type="term" value="P:chemotaxis"/>
    <property type="evidence" value="ECO:0007669"/>
    <property type="project" value="UniProtKB-UniRule"/>
</dbReference>
<dbReference type="HAMAP" id="MF_01440">
    <property type="entry name" value="CheD"/>
    <property type="match status" value="1"/>
</dbReference>
<dbReference type="PaxDb" id="589924-Ferp_1073"/>
<comment type="function">
    <text evidence="3">Probably deamidates glutamine residues to glutamate on methyl-accepting chemotaxis receptors (MCPs), playing an important role in chemotaxis.</text>
</comment>
<evidence type="ECO:0000256" key="2">
    <source>
        <dbReference type="ARBA" id="ARBA00022801"/>
    </source>
</evidence>
<dbReference type="OrthoDB" id="10499at2157"/>
<dbReference type="AlphaFoldDB" id="D3RXL9"/>
<dbReference type="Pfam" id="PF03975">
    <property type="entry name" value="CheD"/>
    <property type="match status" value="1"/>
</dbReference>
<dbReference type="PANTHER" id="PTHR35147:SF1">
    <property type="entry name" value="CHEMORECEPTOR GLUTAMINE DEAMIDASE CHED-RELATED"/>
    <property type="match status" value="1"/>
</dbReference>
<dbReference type="EMBL" id="CP001899">
    <property type="protein sequence ID" value="ADC65232.1"/>
    <property type="molecule type" value="Genomic_DNA"/>
</dbReference>
<dbReference type="InterPro" id="IPR005659">
    <property type="entry name" value="Chemorcpt_Glu_NH3ase_CheD"/>
</dbReference>
<dbReference type="KEGG" id="fpl:Ferp_1073"/>
<evidence type="ECO:0000256" key="1">
    <source>
        <dbReference type="ARBA" id="ARBA00022500"/>
    </source>
</evidence>
<name>D3RXL9_FERPA</name>
<sequence>MKEYTVAIGDYKVVKGVSVIKTVGLGSCVALALYDPIEKVGGLAHIMLPRSNGKNANPKYADYAIELMLNEMLKLGAKKKNIVAKMAGGAQVFKHITTNSLKIGERNVRAIEEILGENNIKIVSKDVGGTAGRSVFFYTEDGRMLVKYSNGVKIWI</sequence>
<dbReference type="RefSeq" id="WP_012965575.1">
    <property type="nucleotide sequence ID" value="NC_013849.1"/>
</dbReference>
<dbReference type="GeneID" id="8778583"/>
<dbReference type="eggNOG" id="arCOG02380">
    <property type="taxonomic scope" value="Archaea"/>
</dbReference>
<dbReference type="HOGENOM" id="CLU_087854_2_0_2"/>
<gene>
    <name evidence="3" type="primary">cheD</name>
    <name evidence="4" type="ordered locus">Ferp_1073</name>
</gene>
<dbReference type="Gene3D" id="3.30.1330.200">
    <property type="match status" value="1"/>
</dbReference>
<reference evidence="5" key="1">
    <citation type="submission" date="2010-02" db="EMBL/GenBank/DDBJ databases">
        <title>Complete sequence of Ferroglobus placidus DSM 10642.</title>
        <authorList>
            <consortium name="US DOE Joint Genome Institute"/>
            <person name="Lucas S."/>
            <person name="Copeland A."/>
            <person name="Lapidus A."/>
            <person name="Cheng J.-F."/>
            <person name="Bruce D."/>
            <person name="Goodwin L."/>
            <person name="Pitluck S."/>
            <person name="Saunders E."/>
            <person name="Brettin T."/>
            <person name="Detter J.C."/>
            <person name="Han C."/>
            <person name="Tapia R."/>
            <person name="Larimer F."/>
            <person name="Land M."/>
            <person name="Hauser L."/>
            <person name="Kyrpides N."/>
            <person name="Ivanova N."/>
            <person name="Holmes D."/>
            <person name="Lovley D."/>
            <person name="Kyrpides N."/>
            <person name="Anderson I.J."/>
            <person name="Woyke T."/>
        </authorList>
    </citation>
    <scope>NUCLEOTIDE SEQUENCE [LARGE SCALE GENOMIC DNA]</scope>
    <source>
        <strain evidence="5">DSM 10642 / AEDII12DO</strain>
    </source>
</reference>
<keyword evidence="2 3" id="KW-0378">Hydrolase</keyword>
<organism evidence="4 5">
    <name type="scientific">Ferroglobus placidus (strain DSM 10642 / AEDII12DO)</name>
    <dbReference type="NCBI Taxonomy" id="589924"/>
    <lineage>
        <taxon>Archaea</taxon>
        <taxon>Methanobacteriati</taxon>
        <taxon>Methanobacteriota</taxon>
        <taxon>Archaeoglobi</taxon>
        <taxon>Archaeoglobales</taxon>
        <taxon>Archaeoglobaceae</taxon>
        <taxon>Ferroglobus</taxon>
    </lineage>
</organism>
<dbReference type="InterPro" id="IPR038592">
    <property type="entry name" value="CheD-like_sf"/>
</dbReference>
<accession>D3RXL9</accession>
<dbReference type="InterPro" id="IPR011324">
    <property type="entry name" value="Cytotoxic_necrot_fac-like_cat"/>
</dbReference>
<dbReference type="SUPFAM" id="SSF64438">
    <property type="entry name" value="CNF1/YfiH-like putative cysteine hydrolases"/>
    <property type="match status" value="1"/>
</dbReference>
<evidence type="ECO:0000313" key="5">
    <source>
        <dbReference type="Proteomes" id="UP000002613"/>
    </source>
</evidence>
<comment type="catalytic activity">
    <reaction evidence="3">
        <text>L-glutaminyl-[protein] + H2O = L-glutamyl-[protein] + NH4(+)</text>
        <dbReference type="Rhea" id="RHEA:16441"/>
        <dbReference type="Rhea" id="RHEA-COMP:10207"/>
        <dbReference type="Rhea" id="RHEA-COMP:10208"/>
        <dbReference type="ChEBI" id="CHEBI:15377"/>
        <dbReference type="ChEBI" id="CHEBI:28938"/>
        <dbReference type="ChEBI" id="CHEBI:29973"/>
        <dbReference type="ChEBI" id="CHEBI:30011"/>
        <dbReference type="EC" id="3.5.1.44"/>
    </reaction>
</comment>
<evidence type="ECO:0000256" key="3">
    <source>
        <dbReference type="HAMAP-Rule" id="MF_01440"/>
    </source>
</evidence>
<dbReference type="EC" id="3.5.1.44" evidence="3"/>
<evidence type="ECO:0000313" key="4">
    <source>
        <dbReference type="EMBL" id="ADC65232.1"/>
    </source>
</evidence>
<dbReference type="PANTHER" id="PTHR35147">
    <property type="entry name" value="CHEMORECEPTOR GLUTAMINE DEAMIDASE CHED-RELATED"/>
    <property type="match status" value="1"/>
</dbReference>
<keyword evidence="5" id="KW-1185">Reference proteome</keyword>
<dbReference type="STRING" id="589924.Ferp_1073"/>
<keyword evidence="1 3" id="KW-0145">Chemotaxis</keyword>
<comment type="similarity">
    <text evidence="3">Belongs to the CheD family.</text>
</comment>
<dbReference type="Proteomes" id="UP000002613">
    <property type="component" value="Chromosome"/>
</dbReference>
<protein>
    <recommendedName>
        <fullName evidence="3">Probable chemoreceptor glutamine deamidase CheD</fullName>
        <ecNumber evidence="3">3.5.1.44</ecNumber>
    </recommendedName>
</protein>